<dbReference type="Pfam" id="PF08659">
    <property type="entry name" value="KR"/>
    <property type="match status" value="1"/>
</dbReference>
<dbReference type="AlphaFoldDB" id="A0A026WJ26"/>
<protein>
    <submittedName>
        <fullName evidence="2">Fatty acid synthase</fullName>
    </submittedName>
</protein>
<dbReference type="InterPro" id="IPR050091">
    <property type="entry name" value="PKS_NRPS_Biosynth_Enz"/>
</dbReference>
<dbReference type="Gene3D" id="3.40.50.720">
    <property type="entry name" value="NAD(P)-binding Rossmann-like Domain"/>
    <property type="match status" value="1"/>
</dbReference>
<keyword evidence="3" id="KW-1185">Reference proteome</keyword>
<dbReference type="EMBL" id="KK107196">
    <property type="protein sequence ID" value="EZA55641.1"/>
    <property type="molecule type" value="Genomic_DNA"/>
</dbReference>
<evidence type="ECO:0000313" key="3">
    <source>
        <dbReference type="Proteomes" id="UP000053097"/>
    </source>
</evidence>
<dbReference type="PANTHER" id="PTHR43775:SF23">
    <property type="entry name" value="FATTY ACID SYNTHASE 3"/>
    <property type="match status" value="1"/>
</dbReference>
<dbReference type="GO" id="GO:0004312">
    <property type="term" value="F:fatty acid synthase activity"/>
    <property type="evidence" value="ECO:0007669"/>
    <property type="project" value="TreeGrafter"/>
</dbReference>
<organism evidence="2 3">
    <name type="scientific">Ooceraea biroi</name>
    <name type="common">Clonal raider ant</name>
    <name type="synonym">Cerapachys biroi</name>
    <dbReference type="NCBI Taxonomy" id="2015173"/>
    <lineage>
        <taxon>Eukaryota</taxon>
        <taxon>Metazoa</taxon>
        <taxon>Ecdysozoa</taxon>
        <taxon>Arthropoda</taxon>
        <taxon>Hexapoda</taxon>
        <taxon>Insecta</taxon>
        <taxon>Pterygota</taxon>
        <taxon>Neoptera</taxon>
        <taxon>Endopterygota</taxon>
        <taxon>Hymenoptera</taxon>
        <taxon>Apocrita</taxon>
        <taxon>Aculeata</taxon>
        <taxon>Formicoidea</taxon>
        <taxon>Formicidae</taxon>
        <taxon>Dorylinae</taxon>
        <taxon>Ooceraea</taxon>
    </lineage>
</organism>
<dbReference type="InterPro" id="IPR036291">
    <property type="entry name" value="NAD(P)-bd_dom_sf"/>
</dbReference>
<feature type="domain" description="Ketoreductase (KR)" evidence="1">
    <location>
        <begin position="29"/>
        <end position="106"/>
    </location>
</feature>
<proteinExistence type="predicted"/>
<dbReference type="STRING" id="2015173.A0A026WJ26"/>
<dbReference type="SUPFAM" id="SSF51735">
    <property type="entry name" value="NAD(P)-binding Rossmann-fold domains"/>
    <property type="match status" value="1"/>
</dbReference>
<evidence type="ECO:0000259" key="1">
    <source>
        <dbReference type="Pfam" id="PF08659"/>
    </source>
</evidence>
<accession>A0A026WJ26</accession>
<gene>
    <name evidence="2" type="ORF">X777_04313</name>
</gene>
<dbReference type="Gene3D" id="3.90.180.10">
    <property type="entry name" value="Medium-chain alcohol dehydrogenases, catalytic domain"/>
    <property type="match status" value="1"/>
</dbReference>
<dbReference type="GO" id="GO:0006633">
    <property type="term" value="P:fatty acid biosynthetic process"/>
    <property type="evidence" value="ECO:0007669"/>
    <property type="project" value="TreeGrafter"/>
</dbReference>
<evidence type="ECO:0000313" key="2">
    <source>
        <dbReference type="EMBL" id="EZA55641.1"/>
    </source>
</evidence>
<name>A0A026WJ26_OOCBI</name>
<dbReference type="Proteomes" id="UP000053097">
    <property type="component" value="Unassembled WGS sequence"/>
</dbReference>
<sequence>MIIKVQEEDNFVNAPILALPRYYCPVKKTYVILSGLGGFGLELADWLVIRGARNLVLISRSGIKNGYQHRKIELWKSYGVNVSIMSNIDASNANECEHINQCTHEYVSNISENVQQLKEINFVVQDEMVGALLLSGLPEEFRPMIMGLESSRIVMSSDIVKAKLLQECDKIEGNSKEMAFSSKNRNGTYKGERNRKCYNWQTRSYRC</sequence>
<reference evidence="2 3" key="1">
    <citation type="journal article" date="2014" name="Curr. Biol.">
        <title>The genome of the clonal raider ant Cerapachys biroi.</title>
        <authorList>
            <person name="Oxley P.R."/>
            <person name="Ji L."/>
            <person name="Fetter-Pruneda I."/>
            <person name="McKenzie S.K."/>
            <person name="Li C."/>
            <person name="Hu H."/>
            <person name="Zhang G."/>
            <person name="Kronauer D.J."/>
        </authorList>
    </citation>
    <scope>NUCLEOTIDE SEQUENCE [LARGE SCALE GENOMIC DNA]</scope>
</reference>
<dbReference type="InterPro" id="IPR013968">
    <property type="entry name" value="PKS_KR"/>
</dbReference>
<dbReference type="PANTHER" id="PTHR43775">
    <property type="entry name" value="FATTY ACID SYNTHASE"/>
    <property type="match status" value="1"/>
</dbReference>